<gene>
    <name evidence="2" type="ORF">ZIOFF_043283</name>
</gene>
<dbReference type="SUPFAM" id="SSF49562">
    <property type="entry name" value="C2 domain (Calcium/lipid-binding domain, CaLB)"/>
    <property type="match status" value="1"/>
</dbReference>
<name>A0A8J5KTW7_ZINOF</name>
<accession>A0A8J5KTW7</accession>
<comment type="caution">
    <text evidence="2">The sequence shown here is derived from an EMBL/GenBank/DDBJ whole genome shotgun (WGS) entry which is preliminary data.</text>
</comment>
<evidence type="ECO:0000259" key="1">
    <source>
        <dbReference type="PROSITE" id="PS50004"/>
    </source>
</evidence>
<dbReference type="InterPro" id="IPR000008">
    <property type="entry name" value="C2_dom"/>
</dbReference>
<dbReference type="PROSITE" id="PS50004">
    <property type="entry name" value="C2"/>
    <property type="match status" value="1"/>
</dbReference>
<dbReference type="InterPro" id="IPR035892">
    <property type="entry name" value="C2_domain_sf"/>
</dbReference>
<evidence type="ECO:0000313" key="2">
    <source>
        <dbReference type="EMBL" id="KAG6495459.1"/>
    </source>
</evidence>
<dbReference type="Pfam" id="PF00168">
    <property type="entry name" value="C2"/>
    <property type="match status" value="1"/>
</dbReference>
<feature type="domain" description="C2" evidence="1">
    <location>
        <begin position="1"/>
        <end position="95"/>
    </location>
</feature>
<sequence>MDLLIKPNPMSKIHVEVCMIFTRGLRRRCSTFLKPQWFVVGWVNPDKKYRTRIDTSGTSNPTWKTKFLFAIGDATSSGESAASLAMEVYKREPIF</sequence>
<reference evidence="2 3" key="1">
    <citation type="submission" date="2020-08" db="EMBL/GenBank/DDBJ databases">
        <title>Plant Genome Project.</title>
        <authorList>
            <person name="Zhang R.-G."/>
        </authorList>
    </citation>
    <scope>NUCLEOTIDE SEQUENCE [LARGE SCALE GENOMIC DNA]</scope>
    <source>
        <tissue evidence="2">Rhizome</tissue>
    </source>
</reference>
<keyword evidence="3" id="KW-1185">Reference proteome</keyword>
<dbReference type="Proteomes" id="UP000734854">
    <property type="component" value="Unassembled WGS sequence"/>
</dbReference>
<protein>
    <recommendedName>
        <fullName evidence="1">C2 domain-containing protein</fullName>
    </recommendedName>
</protein>
<proteinExistence type="predicted"/>
<organism evidence="2 3">
    <name type="scientific">Zingiber officinale</name>
    <name type="common">Ginger</name>
    <name type="synonym">Amomum zingiber</name>
    <dbReference type="NCBI Taxonomy" id="94328"/>
    <lineage>
        <taxon>Eukaryota</taxon>
        <taxon>Viridiplantae</taxon>
        <taxon>Streptophyta</taxon>
        <taxon>Embryophyta</taxon>
        <taxon>Tracheophyta</taxon>
        <taxon>Spermatophyta</taxon>
        <taxon>Magnoliopsida</taxon>
        <taxon>Liliopsida</taxon>
        <taxon>Zingiberales</taxon>
        <taxon>Zingiberaceae</taxon>
        <taxon>Zingiber</taxon>
    </lineage>
</organism>
<dbReference type="EMBL" id="JACMSC010000012">
    <property type="protein sequence ID" value="KAG6495459.1"/>
    <property type="molecule type" value="Genomic_DNA"/>
</dbReference>
<evidence type="ECO:0000313" key="3">
    <source>
        <dbReference type="Proteomes" id="UP000734854"/>
    </source>
</evidence>
<dbReference type="AlphaFoldDB" id="A0A8J5KTW7"/>
<dbReference type="Gene3D" id="2.60.40.150">
    <property type="entry name" value="C2 domain"/>
    <property type="match status" value="1"/>
</dbReference>